<gene>
    <name evidence="1" type="ORF">KP509_08G021100</name>
</gene>
<comment type="caution">
    <text evidence="1">The sequence shown here is derived from an EMBL/GenBank/DDBJ whole genome shotgun (WGS) entry which is preliminary data.</text>
</comment>
<dbReference type="PANTHER" id="PTHR11439:SF483">
    <property type="entry name" value="PEPTIDE SYNTHASE GLIP-LIKE, PUTATIVE (AFU_ORTHOLOGUE AFUA_3G12920)-RELATED"/>
    <property type="match status" value="1"/>
</dbReference>
<evidence type="ECO:0000313" key="2">
    <source>
        <dbReference type="Proteomes" id="UP000825935"/>
    </source>
</evidence>
<dbReference type="EMBL" id="CM035413">
    <property type="protein sequence ID" value="KAH7430932.1"/>
    <property type="molecule type" value="Genomic_DNA"/>
</dbReference>
<dbReference type="PANTHER" id="PTHR11439">
    <property type="entry name" value="GAG-POL-RELATED RETROTRANSPOSON"/>
    <property type="match status" value="1"/>
</dbReference>
<name>A0A8T2U6H4_CERRI</name>
<dbReference type="SUPFAM" id="SSF56672">
    <property type="entry name" value="DNA/RNA polymerases"/>
    <property type="match status" value="1"/>
</dbReference>
<accession>A0A8T2U6H4</accession>
<dbReference type="CDD" id="cd09272">
    <property type="entry name" value="RNase_HI_RT_Ty1"/>
    <property type="match status" value="1"/>
</dbReference>
<dbReference type="InterPro" id="IPR043502">
    <property type="entry name" value="DNA/RNA_pol_sf"/>
</dbReference>
<dbReference type="OrthoDB" id="1896560at2759"/>
<dbReference type="Proteomes" id="UP000825935">
    <property type="component" value="Chromosome 8"/>
</dbReference>
<evidence type="ECO:0008006" key="3">
    <source>
        <dbReference type="Google" id="ProtNLM"/>
    </source>
</evidence>
<reference evidence="1" key="1">
    <citation type="submission" date="2021-08" db="EMBL/GenBank/DDBJ databases">
        <title>WGS assembly of Ceratopteris richardii.</title>
        <authorList>
            <person name="Marchant D.B."/>
            <person name="Chen G."/>
            <person name="Jenkins J."/>
            <person name="Shu S."/>
            <person name="Leebens-Mack J."/>
            <person name="Grimwood J."/>
            <person name="Schmutz J."/>
            <person name="Soltis P."/>
            <person name="Soltis D."/>
            <person name="Chen Z.-H."/>
        </authorList>
    </citation>
    <scope>NUCLEOTIDE SEQUENCE</scope>
    <source>
        <strain evidence="1">Whitten #5841</strain>
        <tissue evidence="1">Leaf</tissue>
    </source>
</reference>
<dbReference type="AlphaFoldDB" id="A0A8T2U6H4"/>
<organism evidence="1 2">
    <name type="scientific">Ceratopteris richardii</name>
    <name type="common">Triangle waterfern</name>
    <dbReference type="NCBI Taxonomy" id="49495"/>
    <lineage>
        <taxon>Eukaryota</taxon>
        <taxon>Viridiplantae</taxon>
        <taxon>Streptophyta</taxon>
        <taxon>Embryophyta</taxon>
        <taxon>Tracheophyta</taxon>
        <taxon>Polypodiopsida</taxon>
        <taxon>Polypodiidae</taxon>
        <taxon>Polypodiales</taxon>
        <taxon>Pteridineae</taxon>
        <taxon>Pteridaceae</taxon>
        <taxon>Parkerioideae</taxon>
        <taxon>Ceratopteris</taxon>
    </lineage>
</organism>
<dbReference type="OMA" id="ANCMSEL"/>
<keyword evidence="2" id="KW-1185">Reference proteome</keyword>
<sequence>MLIKFKMENTKCASTPMEQNHKLSAYEGEPIEDITIYQSLVGNLNYATLTRVDICYSVSILSQFMHKPGRPHMEAAKRVLKYLKGTMNEGLFYSYTSDIELKVYSDADWAGFRDDRRSISGYISFADSKIISWSSKKQATVALSSTEVEYRGLANATQEIMWLKSLYTDLGLHSSTPHIFGDNTSSLHLVANLVYHARTKHIEVHYHYVREKLMSKDIQLSYVSTDMQCADMLTKALDGTKLSRFNLMIGLQEIKDN</sequence>
<protein>
    <recommendedName>
        <fullName evidence="3">Retrovirus-related Pol polyprotein from transposon RE1</fullName>
    </recommendedName>
</protein>
<proteinExistence type="predicted"/>
<evidence type="ECO:0000313" key="1">
    <source>
        <dbReference type="EMBL" id="KAH7430932.1"/>
    </source>
</evidence>